<dbReference type="EMBL" id="KU738903">
    <property type="protein sequence ID" value="AMN16286.1"/>
    <property type="molecule type" value="Genomic_DNA"/>
</dbReference>
<evidence type="ECO:0000313" key="7">
    <source>
        <dbReference type="EMBL" id="AMN16011.1"/>
    </source>
</evidence>
<evidence type="ECO:0000313" key="3">
    <source>
        <dbReference type="EMBL" id="AMN15459.1"/>
    </source>
</evidence>
<evidence type="ECO:0000313" key="5">
    <source>
        <dbReference type="EMBL" id="AMN15735.1"/>
    </source>
</evidence>
<reference evidence="2" key="3">
    <citation type="submission" date="2016-08" db="EMBL/GenBank/DDBJ databases">
        <authorList>
            <person name="Seilhamer J.J."/>
        </authorList>
    </citation>
    <scope>NUCLEOTIDE SEQUENCE</scope>
    <source>
        <strain evidence="2">AC53</strain>
        <strain evidence="8">AC53T4.1</strain>
        <strain evidence="9">AC53T4.2</strain>
    </source>
</reference>
<dbReference type="InterPro" id="IPR009313">
    <property type="entry name" value="Baculo_11_kDa"/>
</dbReference>
<evidence type="ECO:0000256" key="1">
    <source>
        <dbReference type="SAM" id="Phobius"/>
    </source>
</evidence>
<keyword evidence="1" id="KW-1133">Transmembrane helix</keyword>
<protein>
    <submittedName>
        <fullName evidence="2">ORF97</fullName>
    </submittedName>
</protein>
<dbReference type="EMBL" id="KU738901">
    <property type="protein sequence ID" value="AMN16011.1"/>
    <property type="molecule type" value="Genomic_DNA"/>
</dbReference>
<evidence type="ECO:0000313" key="2">
    <source>
        <dbReference type="EMBL" id="AIG63138.1"/>
    </source>
</evidence>
<proteinExistence type="predicted"/>
<name>A0A075TZ67_9ABAC</name>
<reference evidence="2" key="1">
    <citation type="journal article" date="2015" name="Genome Announc.">
        <title>Complete Genome Sequences of Helicoverpa armigera Single Nucleopolyhedrovirus Strains AC53 and H25EA1 from Australia.</title>
        <authorList>
            <person name="Noune C."/>
            <person name="Hauxwell C."/>
        </authorList>
    </citation>
    <scope>NUCLEOTIDE SEQUENCE</scope>
    <source>
        <strain evidence="2">AC53</strain>
    </source>
</reference>
<dbReference type="EMBL" id="KU738897">
    <property type="protein sequence ID" value="AMN15459.1"/>
    <property type="molecule type" value="Genomic_DNA"/>
</dbReference>
<evidence type="ECO:0000313" key="4">
    <source>
        <dbReference type="EMBL" id="AMN15597.1"/>
    </source>
</evidence>
<evidence type="ECO:0000313" key="6">
    <source>
        <dbReference type="EMBL" id="AMN15873.1"/>
    </source>
</evidence>
<dbReference type="EMBL" id="KU738899">
    <property type="protein sequence ID" value="AMN15735.1"/>
    <property type="molecule type" value="Genomic_DNA"/>
</dbReference>
<evidence type="ECO:0000313" key="8">
    <source>
        <dbReference type="EMBL" id="AMN16149.1"/>
    </source>
</evidence>
<organism evidence="2">
    <name type="scientific">Helicoverpa SNPV AC53</name>
    <dbReference type="NCBI Taxonomy" id="1569367"/>
    <lineage>
        <taxon>Viruses</taxon>
        <taxon>Viruses incertae sedis</taxon>
        <taxon>Naldaviricetes</taxon>
        <taxon>Lefavirales</taxon>
        <taxon>Baculoviridae</taxon>
        <taxon>Alphabaculovirus</taxon>
        <taxon>Alphabaculovirus helarmigerae</taxon>
    </lineage>
</organism>
<dbReference type="EMBL" id="KU738904">
    <property type="protein sequence ID" value="AMN16425.1"/>
    <property type="molecule type" value="Genomic_DNA"/>
</dbReference>
<dbReference type="EMBL" id="KU738902">
    <property type="protein sequence ID" value="AMN16149.1"/>
    <property type="molecule type" value="Genomic_DNA"/>
</dbReference>
<reference evidence="3" key="2">
    <citation type="journal article" date="2016" name="Genome Announc.">
        <title>Complete Genome Sequences of Seven Helicoverpa armigera SNPV-AC53-Derived Strains.</title>
        <authorList>
            <person name="Noune C."/>
            <person name="Hauxwell C."/>
        </authorList>
    </citation>
    <scope>NUCLEOTIDE SEQUENCE</scope>
    <source>
        <strain evidence="3">AC53C3</strain>
        <strain evidence="4">AC53C5</strain>
        <strain evidence="5">AC53C6</strain>
        <strain evidence="6">AC53C9</strain>
        <strain evidence="7">AC53T2</strain>
        <strain evidence="10">AC53T5</strain>
    </source>
</reference>
<accession>A0A075TZ67</accession>
<evidence type="ECO:0000313" key="9">
    <source>
        <dbReference type="EMBL" id="AMN16286.1"/>
    </source>
</evidence>
<feature type="transmembrane region" description="Helical" evidence="1">
    <location>
        <begin position="40"/>
        <end position="63"/>
    </location>
</feature>
<dbReference type="EMBL" id="KU738898">
    <property type="protein sequence ID" value="AMN15597.1"/>
    <property type="molecule type" value="Genomic_DNA"/>
</dbReference>
<dbReference type="EMBL" id="KJ909666">
    <property type="protein sequence ID" value="AIG63138.1"/>
    <property type="molecule type" value="Genomic_DNA"/>
</dbReference>
<keyword evidence="1" id="KW-0472">Membrane</keyword>
<gene>
    <name evidence="2" type="ORF">HaSNPV-AC53_097</name>
</gene>
<dbReference type="Pfam" id="PF06143">
    <property type="entry name" value="Baculo_11_kDa"/>
    <property type="match status" value="1"/>
</dbReference>
<evidence type="ECO:0000313" key="10">
    <source>
        <dbReference type="EMBL" id="AMN16425.1"/>
    </source>
</evidence>
<keyword evidence="1" id="KW-0812">Transmembrane</keyword>
<dbReference type="EMBL" id="KU738900">
    <property type="protein sequence ID" value="AMN15873.1"/>
    <property type="molecule type" value="Genomic_DNA"/>
</dbReference>
<sequence length="94" mass="10974">MRHRNGTVAVFADNTVPASILDYDQINQVVTRNRTFLRDFVLVIASLVIFVMIVTFIALIYSIQKSLELQVARKQKLNETLLANYDYRTRNRIR</sequence>